<keyword evidence="10" id="KW-1185">Reference proteome</keyword>
<evidence type="ECO:0000313" key="10">
    <source>
        <dbReference type="Proteomes" id="UP001652624"/>
    </source>
</evidence>
<dbReference type="Pfam" id="PF04718">
    <property type="entry name" value="ATP-synt_G"/>
    <property type="match status" value="1"/>
</dbReference>
<protein>
    <submittedName>
        <fullName evidence="11">ATP synthase subunit g, mitochondrial-like</fullName>
    </submittedName>
</protein>
<keyword evidence="6" id="KW-0406">Ion transport</keyword>
<keyword evidence="5" id="KW-0375">Hydrogen ion transport</keyword>
<comment type="similarity">
    <text evidence="2">Belongs to the ATPase g subunit family.</text>
</comment>
<evidence type="ECO:0000256" key="9">
    <source>
        <dbReference type="ARBA" id="ARBA00023310"/>
    </source>
</evidence>
<dbReference type="GeneID" id="132534773"/>
<evidence type="ECO:0000256" key="2">
    <source>
        <dbReference type="ARBA" id="ARBA00005699"/>
    </source>
</evidence>
<accession>A0ABM3WF24</accession>
<name>A0ABM3WF24_ERIEU</name>
<evidence type="ECO:0000256" key="6">
    <source>
        <dbReference type="ARBA" id="ARBA00023065"/>
    </source>
</evidence>
<evidence type="ECO:0000256" key="8">
    <source>
        <dbReference type="ARBA" id="ARBA00023136"/>
    </source>
</evidence>
<dbReference type="InterPro" id="IPR006808">
    <property type="entry name" value="ATP_synth_F0_gsu_mt"/>
</dbReference>
<dbReference type="Proteomes" id="UP001652624">
    <property type="component" value="Chromosome 19"/>
</dbReference>
<proteinExistence type="inferred from homology"/>
<keyword evidence="4" id="KW-0138">CF(0)</keyword>
<dbReference type="RefSeq" id="XP_060035186.1">
    <property type="nucleotide sequence ID" value="XM_060179203.1"/>
</dbReference>
<keyword evidence="3" id="KW-0813">Transport</keyword>
<comment type="subcellular location">
    <subcellularLocation>
        <location evidence="1">Mitochondrion membrane</location>
    </subcellularLocation>
</comment>
<evidence type="ECO:0000256" key="3">
    <source>
        <dbReference type="ARBA" id="ARBA00022448"/>
    </source>
</evidence>
<keyword evidence="7" id="KW-0496">Mitochondrion</keyword>
<evidence type="ECO:0000256" key="7">
    <source>
        <dbReference type="ARBA" id="ARBA00023128"/>
    </source>
</evidence>
<gene>
    <name evidence="11" type="primary">LOC132534773</name>
</gene>
<evidence type="ECO:0000313" key="11">
    <source>
        <dbReference type="RefSeq" id="XP_060035186.1"/>
    </source>
</evidence>
<evidence type="ECO:0000256" key="4">
    <source>
        <dbReference type="ARBA" id="ARBA00022547"/>
    </source>
</evidence>
<evidence type="ECO:0000256" key="1">
    <source>
        <dbReference type="ARBA" id="ARBA00004325"/>
    </source>
</evidence>
<keyword evidence="9" id="KW-0066">ATP synthesis</keyword>
<evidence type="ECO:0000256" key="5">
    <source>
        <dbReference type="ARBA" id="ARBA00022781"/>
    </source>
</evidence>
<dbReference type="PANTHER" id="PTHR12386">
    <property type="entry name" value="ATP SYNTHASE SUBUNIT"/>
    <property type="match status" value="1"/>
</dbReference>
<sequence>MSYKIARKVKLSILFQGVCRLLSECTWLHDGRSVTLNRGLNVTSQKDPPKDRNLAEKAPTLINAAVTYSKPRLATFWQYAKVELIPPNPAEIPTAIQSLKKIVNSAKTGSFKHLTVKEAVLNGLVATEVWMWFYVGEIIGKRGLIGYNV</sequence>
<keyword evidence="8" id="KW-0472">Membrane</keyword>
<reference evidence="11" key="1">
    <citation type="submission" date="2025-08" db="UniProtKB">
        <authorList>
            <consortium name="RefSeq"/>
        </authorList>
    </citation>
    <scope>IDENTIFICATION</scope>
</reference>
<organism evidence="10 11">
    <name type="scientific">Erinaceus europaeus</name>
    <name type="common">Western European hedgehog</name>
    <dbReference type="NCBI Taxonomy" id="9365"/>
    <lineage>
        <taxon>Eukaryota</taxon>
        <taxon>Metazoa</taxon>
        <taxon>Chordata</taxon>
        <taxon>Craniata</taxon>
        <taxon>Vertebrata</taxon>
        <taxon>Euteleostomi</taxon>
        <taxon>Mammalia</taxon>
        <taxon>Eutheria</taxon>
        <taxon>Laurasiatheria</taxon>
        <taxon>Eulipotyphla</taxon>
        <taxon>Erinaceidae</taxon>
        <taxon>Erinaceinae</taxon>
        <taxon>Erinaceus</taxon>
    </lineage>
</organism>